<feature type="non-terminal residue" evidence="2">
    <location>
        <position position="49"/>
    </location>
</feature>
<comment type="caution">
    <text evidence="2">The sequence shown here is derived from an EMBL/GenBank/DDBJ whole genome shotgun (WGS) entry which is preliminary data.</text>
</comment>
<dbReference type="EMBL" id="CAJOBJ010092318">
    <property type="protein sequence ID" value="CAF4548910.1"/>
    <property type="molecule type" value="Genomic_DNA"/>
</dbReference>
<gene>
    <name evidence="2" type="ORF">BYL167_LOCUS39119</name>
    <name evidence="1" type="ORF">GIL414_LOCUS36755</name>
</gene>
<organism evidence="2 3">
    <name type="scientific">Rotaria magnacalcarata</name>
    <dbReference type="NCBI Taxonomy" id="392030"/>
    <lineage>
        <taxon>Eukaryota</taxon>
        <taxon>Metazoa</taxon>
        <taxon>Spiralia</taxon>
        <taxon>Gnathifera</taxon>
        <taxon>Rotifera</taxon>
        <taxon>Eurotatoria</taxon>
        <taxon>Bdelloidea</taxon>
        <taxon>Philodinida</taxon>
        <taxon>Philodinidae</taxon>
        <taxon>Rotaria</taxon>
    </lineage>
</organism>
<evidence type="ECO:0000313" key="2">
    <source>
        <dbReference type="EMBL" id="CAF4576106.1"/>
    </source>
</evidence>
<dbReference type="AlphaFoldDB" id="A0A8S2YVT7"/>
<protein>
    <submittedName>
        <fullName evidence="2">Uncharacterized protein</fullName>
    </submittedName>
</protein>
<dbReference type="Proteomes" id="UP000681967">
    <property type="component" value="Unassembled WGS sequence"/>
</dbReference>
<sequence length="49" mass="5939">MALNYHLSFIFVADERRKFDDDERDRFLRSLGTEFGRFCTRTLGLRRPI</sequence>
<proteinExistence type="predicted"/>
<reference evidence="2" key="1">
    <citation type="submission" date="2021-02" db="EMBL/GenBank/DDBJ databases">
        <authorList>
            <person name="Nowell W R."/>
        </authorList>
    </citation>
    <scope>NUCLEOTIDE SEQUENCE</scope>
</reference>
<dbReference type="EMBL" id="CAJOBH010093312">
    <property type="protein sequence ID" value="CAF4576106.1"/>
    <property type="molecule type" value="Genomic_DNA"/>
</dbReference>
<dbReference type="Proteomes" id="UP000681720">
    <property type="component" value="Unassembled WGS sequence"/>
</dbReference>
<evidence type="ECO:0000313" key="1">
    <source>
        <dbReference type="EMBL" id="CAF4548910.1"/>
    </source>
</evidence>
<accession>A0A8S2YVT7</accession>
<name>A0A8S2YVT7_9BILA</name>
<evidence type="ECO:0000313" key="3">
    <source>
        <dbReference type="Proteomes" id="UP000681967"/>
    </source>
</evidence>